<name>A0ABW8SP32_9CLOT</name>
<keyword evidence="3" id="KW-1185">Reference proteome</keyword>
<feature type="signal peptide" evidence="1">
    <location>
        <begin position="1"/>
        <end position="30"/>
    </location>
</feature>
<gene>
    <name evidence="2" type="ORF">ACJDU8_20040</name>
</gene>
<evidence type="ECO:0000313" key="3">
    <source>
        <dbReference type="Proteomes" id="UP001623660"/>
    </source>
</evidence>
<evidence type="ECO:0000313" key="2">
    <source>
        <dbReference type="EMBL" id="MFL0197839.1"/>
    </source>
</evidence>
<reference evidence="2 3" key="1">
    <citation type="submission" date="2024-11" db="EMBL/GenBank/DDBJ databases">
        <authorList>
            <person name="Heng Y.C."/>
            <person name="Lim A.C.H."/>
            <person name="Lee J.K.Y."/>
            <person name="Kittelmann S."/>
        </authorList>
    </citation>
    <scope>NUCLEOTIDE SEQUENCE [LARGE SCALE GENOMIC DNA]</scope>
    <source>
        <strain evidence="2 3">WILCCON 0269</strain>
    </source>
</reference>
<accession>A0ABW8SP32</accession>
<dbReference type="Proteomes" id="UP001623660">
    <property type="component" value="Unassembled WGS sequence"/>
</dbReference>
<feature type="chain" id="PRO_5046324282" evidence="1">
    <location>
        <begin position="31"/>
        <end position="254"/>
    </location>
</feature>
<protein>
    <submittedName>
        <fullName evidence="2">Uncharacterized protein</fullName>
    </submittedName>
</protein>
<sequence length="254" mass="27654">MQKMKYKLLSALVIAAPLLLNTGFATTVHACSNSNSGWNSTCNNRDNNQGWNSTCNNRSNNPGCNNSGHPNGINVYPVNYYTPTTVYTSSDYSFADFKTKLDTLVASGIITQEQETTILNLYYNGQITTNSTLKNKLDILVTVGIITQSQEYSILSPFTSWGSCWKIPAPTTPTAPVSSVVSTSTTSNTSFCLEDIKTKLDTLVTAGTITEDQETTILNLFNNGELTTKNLKSQIDILVIVGVITQSQAVLIQH</sequence>
<evidence type="ECO:0000256" key="1">
    <source>
        <dbReference type="SAM" id="SignalP"/>
    </source>
</evidence>
<proteinExistence type="predicted"/>
<keyword evidence="1" id="KW-0732">Signal</keyword>
<organism evidence="2 3">
    <name type="scientific">Candidatus Clostridium eludens</name>
    <dbReference type="NCBI Taxonomy" id="3381663"/>
    <lineage>
        <taxon>Bacteria</taxon>
        <taxon>Bacillati</taxon>
        <taxon>Bacillota</taxon>
        <taxon>Clostridia</taxon>
        <taxon>Eubacteriales</taxon>
        <taxon>Clostridiaceae</taxon>
        <taxon>Clostridium</taxon>
    </lineage>
</organism>
<dbReference type="EMBL" id="JBJHZX010000039">
    <property type="protein sequence ID" value="MFL0197839.1"/>
    <property type="molecule type" value="Genomic_DNA"/>
</dbReference>
<dbReference type="RefSeq" id="WP_406793946.1">
    <property type="nucleotide sequence ID" value="NZ_JBJHZX010000039.1"/>
</dbReference>
<comment type="caution">
    <text evidence="2">The sequence shown here is derived from an EMBL/GenBank/DDBJ whole genome shotgun (WGS) entry which is preliminary data.</text>
</comment>